<keyword evidence="8" id="KW-1185">Reference proteome</keyword>
<dbReference type="PANTHER" id="PTHR23241:SF102">
    <property type="entry name" value="LD23009P"/>
    <property type="match status" value="1"/>
</dbReference>
<evidence type="ECO:0000256" key="4">
    <source>
        <dbReference type="ARBA" id="ARBA00023136"/>
    </source>
</evidence>
<evidence type="ECO:0000313" key="8">
    <source>
        <dbReference type="Proteomes" id="UP000669133"/>
    </source>
</evidence>
<keyword evidence="3 5" id="KW-1133">Transmembrane helix</keyword>
<protein>
    <recommendedName>
        <fullName evidence="6">TMEM205-like domain-containing protein</fullName>
    </recommendedName>
</protein>
<keyword evidence="4 5" id="KW-0472">Membrane</keyword>
<dbReference type="Proteomes" id="UP000669133">
    <property type="component" value="Unassembled WGS sequence"/>
</dbReference>
<sequence>MASIINQLGLNTRVPYHFLLYSLSFGGTAFYSYIVSPILFKKLSRDDFSKVQGLVFPHYFKFQILSPLVIAAITPFQYCPFTLGTLAIASLSGLVNLFYLEPKCRGIKEERIKLTAIGKEKKDNGEPTDEMQALTASFGRWHGLSMLINNLSVLSLTVYGLTVAKGLTLLKY</sequence>
<feature type="transmembrane region" description="Helical" evidence="5">
    <location>
        <begin position="82"/>
        <end position="100"/>
    </location>
</feature>
<dbReference type="OrthoDB" id="1641132at2759"/>
<organism evidence="7 8">
    <name type="scientific">Candida metapsilosis</name>
    <dbReference type="NCBI Taxonomy" id="273372"/>
    <lineage>
        <taxon>Eukaryota</taxon>
        <taxon>Fungi</taxon>
        <taxon>Dikarya</taxon>
        <taxon>Ascomycota</taxon>
        <taxon>Saccharomycotina</taxon>
        <taxon>Pichiomycetes</taxon>
        <taxon>Debaryomycetaceae</taxon>
        <taxon>Candida/Lodderomyces clade</taxon>
        <taxon>Candida</taxon>
    </lineage>
</organism>
<dbReference type="GeneID" id="93648678"/>
<evidence type="ECO:0000313" key="7">
    <source>
        <dbReference type="EMBL" id="KAG5420959.1"/>
    </source>
</evidence>
<dbReference type="GO" id="GO:0016020">
    <property type="term" value="C:membrane"/>
    <property type="evidence" value="ECO:0007669"/>
    <property type="project" value="UniProtKB-SubCell"/>
</dbReference>
<dbReference type="RefSeq" id="XP_067550075.1">
    <property type="nucleotide sequence ID" value="XM_067694019.1"/>
</dbReference>
<name>A0A8H7ZIV2_9ASCO</name>
<dbReference type="PANTHER" id="PTHR23241">
    <property type="entry name" value="LATE EMBRYOGENESIS ABUNDANT PLANTS LEA-RELATED"/>
    <property type="match status" value="1"/>
</dbReference>
<dbReference type="Pfam" id="PF13664">
    <property type="entry name" value="DUF4149"/>
    <property type="match status" value="1"/>
</dbReference>
<reference evidence="7 8" key="1">
    <citation type="submission" date="2020-12" db="EMBL/GenBank/DDBJ databases">
        <title>Effect of drift, selection, and recombination on the evolution of hybrid genomes in Candida yeast pathogens.</title>
        <authorList>
            <person name="Mixao V."/>
            <person name="Ksiezopolska E."/>
            <person name="Saus E."/>
            <person name="Boekhout T."/>
            <person name="Gacser A."/>
            <person name="Gabaldon T."/>
        </authorList>
    </citation>
    <scope>NUCLEOTIDE SEQUENCE [LARGE SCALE GENOMIC DNA]</scope>
    <source>
        <strain evidence="7 8">BP57</strain>
    </source>
</reference>
<proteinExistence type="predicted"/>
<evidence type="ECO:0000256" key="3">
    <source>
        <dbReference type="ARBA" id="ARBA00022989"/>
    </source>
</evidence>
<feature type="transmembrane region" description="Helical" evidence="5">
    <location>
        <begin position="18"/>
        <end position="39"/>
    </location>
</feature>
<evidence type="ECO:0000256" key="5">
    <source>
        <dbReference type="SAM" id="Phobius"/>
    </source>
</evidence>
<comment type="caution">
    <text evidence="7">The sequence shown here is derived from an EMBL/GenBank/DDBJ whole genome shotgun (WGS) entry which is preliminary data.</text>
</comment>
<dbReference type="EMBL" id="JAEOAQ010000001">
    <property type="protein sequence ID" value="KAG5420959.1"/>
    <property type="molecule type" value="Genomic_DNA"/>
</dbReference>
<dbReference type="InterPro" id="IPR025423">
    <property type="entry name" value="TMEM205-like"/>
</dbReference>
<dbReference type="AlphaFoldDB" id="A0A8H7ZIV2"/>
<accession>A0A8H7ZIV2</accession>
<comment type="subcellular location">
    <subcellularLocation>
        <location evidence="1">Membrane</location>
    </subcellularLocation>
</comment>
<keyword evidence="2 5" id="KW-0812">Transmembrane</keyword>
<gene>
    <name evidence="7" type="ORF">I9W82_000049</name>
</gene>
<evidence type="ECO:0000256" key="2">
    <source>
        <dbReference type="ARBA" id="ARBA00022692"/>
    </source>
</evidence>
<dbReference type="InterPro" id="IPR053009">
    <property type="entry name" value="Xanthocillin_Biosynth-Assoc"/>
</dbReference>
<evidence type="ECO:0000259" key="6">
    <source>
        <dbReference type="Pfam" id="PF13664"/>
    </source>
</evidence>
<feature type="domain" description="TMEM205-like" evidence="6">
    <location>
        <begin position="19"/>
        <end position="111"/>
    </location>
</feature>
<evidence type="ECO:0000256" key="1">
    <source>
        <dbReference type="ARBA" id="ARBA00004370"/>
    </source>
</evidence>